<comment type="caution">
    <text evidence="1">The sequence shown here is derived from an EMBL/GenBank/DDBJ whole genome shotgun (WGS) entry which is preliminary data.</text>
</comment>
<dbReference type="HOGENOM" id="CLU_161222_0_1_9"/>
<evidence type="ECO:0000313" key="2">
    <source>
        <dbReference type="Proteomes" id="UP000004935"/>
    </source>
</evidence>
<dbReference type="STRING" id="411490.ANACAC_01690"/>
<proteinExistence type="predicted"/>
<reference evidence="1" key="2">
    <citation type="submission" date="2013-11" db="EMBL/GenBank/DDBJ databases">
        <title>Draft genome sequence of Anaerostipes caccae (DSM 14662).</title>
        <authorList>
            <person name="Sudarsanam P."/>
            <person name="Ley R."/>
            <person name="Guruge J."/>
            <person name="Turnbaugh P.J."/>
            <person name="Mahowald M."/>
            <person name="Liep D."/>
            <person name="Gordon J."/>
        </authorList>
    </citation>
    <scope>NUCLEOTIDE SEQUENCE</scope>
    <source>
        <strain evidence="1">DSM 14662</strain>
    </source>
</reference>
<keyword evidence="2" id="KW-1185">Reference proteome</keyword>
<dbReference type="eggNOG" id="ENOG5033XWD">
    <property type="taxonomic scope" value="Bacteria"/>
</dbReference>
<evidence type="ECO:0000313" key="1">
    <source>
        <dbReference type="EMBL" id="EDR98067.1"/>
    </source>
</evidence>
<accession>B0MDP7</accession>
<sequence>MLKCAAAPKSIVRVYMKKKPKEALAKGLSLPRDVVFGDFIITLTGNEQVMIENYKGILSYEENQIAVQGNHVVLRIIGTNLVIQYYSMEIMKVTGEITRLEYA</sequence>
<dbReference type="EMBL" id="ABAX03000012">
    <property type="protein sequence ID" value="EDR98067.1"/>
    <property type="molecule type" value="Genomic_DNA"/>
</dbReference>
<dbReference type="Proteomes" id="UP000004935">
    <property type="component" value="Unassembled WGS sequence"/>
</dbReference>
<reference evidence="1" key="1">
    <citation type="submission" date="2007-11" db="EMBL/GenBank/DDBJ databases">
        <authorList>
            <person name="Fulton L."/>
            <person name="Clifton S."/>
            <person name="Fulton B."/>
            <person name="Xu J."/>
            <person name="Minx P."/>
            <person name="Pepin K.H."/>
            <person name="Johnson M."/>
            <person name="Thiruvilangam P."/>
            <person name="Bhonagiri V."/>
            <person name="Nash W.E."/>
            <person name="Mardis E.R."/>
            <person name="Wilson R.K."/>
        </authorList>
    </citation>
    <scope>NUCLEOTIDE SEQUENCE [LARGE SCALE GENOMIC DNA]</scope>
    <source>
        <strain evidence="1">DSM 14662</strain>
    </source>
</reference>
<gene>
    <name evidence="1" type="ORF">ANACAC_01690</name>
</gene>
<protein>
    <submittedName>
        <fullName evidence="1">Sporulation protein YqfC</fullName>
    </submittedName>
</protein>
<name>B0MDP7_ANACD</name>
<dbReference type="AlphaFoldDB" id="B0MDP7"/>
<dbReference type="Pfam" id="PF07873">
    <property type="entry name" value="YabP"/>
    <property type="match status" value="1"/>
</dbReference>
<organism evidence="1 2">
    <name type="scientific">Anaerostipes caccae (strain DSM 14662 / CCUG 47493 / JCM 13470 / NCIMB 13811 / L1-92)</name>
    <dbReference type="NCBI Taxonomy" id="411490"/>
    <lineage>
        <taxon>Bacteria</taxon>
        <taxon>Bacillati</taxon>
        <taxon>Bacillota</taxon>
        <taxon>Clostridia</taxon>
        <taxon>Lachnospirales</taxon>
        <taxon>Lachnospiraceae</taxon>
        <taxon>Anaerostipes</taxon>
    </lineage>
</organism>
<dbReference type="InterPro" id="IPR022476">
    <property type="entry name" value="Spore_YabP/YqfC"/>
</dbReference>